<evidence type="ECO:0000259" key="2">
    <source>
        <dbReference type="SMART" id="SM00854"/>
    </source>
</evidence>
<dbReference type="AlphaFoldDB" id="A0A2M9Y5M5"/>
<dbReference type="EMBL" id="RQFP01000001">
    <property type="protein sequence ID" value="TGK96167.1"/>
    <property type="molecule type" value="Genomic_DNA"/>
</dbReference>
<dbReference type="Proteomes" id="UP000297891">
    <property type="component" value="Unassembled WGS sequence"/>
</dbReference>
<dbReference type="InterPro" id="IPR019079">
    <property type="entry name" value="Capsule_synth_CapA"/>
</dbReference>
<dbReference type="InterPro" id="IPR052169">
    <property type="entry name" value="CW_Biosynth-Accessory"/>
</dbReference>
<dbReference type="Gene3D" id="3.60.21.10">
    <property type="match status" value="1"/>
</dbReference>
<dbReference type="SMART" id="SM00854">
    <property type="entry name" value="PGA_cap"/>
    <property type="match status" value="1"/>
</dbReference>
<proteinExistence type="inferred from homology"/>
<sequence>MSIFIRLLFFWFITISFLSCYTLPNVYFNRQVRIRVVGDLMCHNSQISTYYRPKTKDYDSSGSFEYVSNLLQDADLTLGNLETTIANDPNEFTGYPRFGSPIGYLTGIKNAGFDILSTANNHSADKGPFGIDNTIDSVIKNGMVPIGTFKTNADYLERKDFFLELNGIKIAIYNYTYSTNGIPVKNDRMVRLLNEKQIKEDVSFAKENGIHFVILWYHYGSEYEEKPDNSQTKWVNIGIDAGADIIIGGHPHVVQRIDRFQEEKNWEDKLVAYSLGNFLSAQNRENTDGGIILTFELELDSENRKRIKNVTTDPVWVYSHGYKIIPIQIYKRNEISLKIPKHSEKRMFQYEAHLKKIPGLNL</sequence>
<comment type="caution">
    <text evidence="3">The sequence shown here is derived from an EMBL/GenBank/DDBJ whole genome shotgun (WGS) entry which is preliminary data.</text>
</comment>
<accession>A0A2M9Y5M5</accession>
<name>A0A2M9Y5M5_9LEPT</name>
<dbReference type="PROSITE" id="PS51257">
    <property type="entry name" value="PROKAR_LIPOPROTEIN"/>
    <property type="match status" value="1"/>
</dbReference>
<feature type="domain" description="Capsule synthesis protein CapA" evidence="2">
    <location>
        <begin position="33"/>
        <end position="282"/>
    </location>
</feature>
<comment type="similarity">
    <text evidence="1">Belongs to the CapA family.</text>
</comment>
<evidence type="ECO:0000313" key="4">
    <source>
        <dbReference type="Proteomes" id="UP000297891"/>
    </source>
</evidence>
<keyword evidence="4" id="KW-1185">Reference proteome</keyword>
<dbReference type="Pfam" id="PF09587">
    <property type="entry name" value="PGA_cap"/>
    <property type="match status" value="1"/>
</dbReference>
<dbReference type="CDD" id="cd07381">
    <property type="entry name" value="MPP_CapA"/>
    <property type="match status" value="1"/>
</dbReference>
<dbReference type="PANTHER" id="PTHR33393">
    <property type="entry name" value="POLYGLUTAMINE SYNTHESIS ACCESSORY PROTEIN RV0574C-RELATED"/>
    <property type="match status" value="1"/>
</dbReference>
<evidence type="ECO:0000313" key="3">
    <source>
        <dbReference type="EMBL" id="TGK96167.1"/>
    </source>
</evidence>
<evidence type="ECO:0000256" key="1">
    <source>
        <dbReference type="ARBA" id="ARBA00005662"/>
    </source>
</evidence>
<dbReference type="OrthoDB" id="9810906at2"/>
<dbReference type="PANTHER" id="PTHR33393:SF12">
    <property type="entry name" value="CAPSULE BIOSYNTHESIS PROTEIN CAPA"/>
    <property type="match status" value="1"/>
</dbReference>
<reference evidence="3" key="1">
    <citation type="journal article" date="2019" name="PLoS Negl. Trop. Dis.">
        <title>Revisiting the worldwide diversity of Leptospira species in the environment.</title>
        <authorList>
            <person name="Vincent A.T."/>
            <person name="Schiettekatte O."/>
            <person name="Bourhy P."/>
            <person name="Veyrier F.J."/>
            <person name="Picardeau M."/>
        </authorList>
    </citation>
    <scope>NUCLEOTIDE SEQUENCE [LARGE SCALE GENOMIC DNA]</scope>
    <source>
        <strain evidence="3">201800277</strain>
    </source>
</reference>
<dbReference type="SUPFAM" id="SSF56300">
    <property type="entry name" value="Metallo-dependent phosphatases"/>
    <property type="match status" value="1"/>
</dbReference>
<gene>
    <name evidence="3" type="ORF">EHQ30_05985</name>
</gene>
<dbReference type="InterPro" id="IPR029052">
    <property type="entry name" value="Metallo-depent_PP-like"/>
</dbReference>
<organism evidence="3 4">
    <name type="scientific">Leptospira brenneri</name>
    <dbReference type="NCBI Taxonomy" id="2023182"/>
    <lineage>
        <taxon>Bacteria</taxon>
        <taxon>Pseudomonadati</taxon>
        <taxon>Spirochaetota</taxon>
        <taxon>Spirochaetia</taxon>
        <taxon>Leptospirales</taxon>
        <taxon>Leptospiraceae</taxon>
        <taxon>Leptospira</taxon>
    </lineage>
</organism>
<dbReference type="RefSeq" id="WP_100788885.1">
    <property type="nucleotide sequence ID" value="NZ_NPDQ01000001.1"/>
</dbReference>
<protein>
    <submittedName>
        <fullName evidence="3">CapA family protein</fullName>
    </submittedName>
</protein>